<accession>A0A2W1L878</accession>
<dbReference type="EMBL" id="QKRB01000044">
    <property type="protein sequence ID" value="PZD95163.1"/>
    <property type="molecule type" value="Genomic_DNA"/>
</dbReference>
<protein>
    <recommendedName>
        <fullName evidence="3">Hsp20/alpha crystallin family protein</fullName>
    </recommendedName>
</protein>
<dbReference type="OrthoDB" id="2678548at2"/>
<reference evidence="1 2" key="1">
    <citation type="submission" date="2018-06" db="EMBL/GenBank/DDBJ databases">
        <title>Paenibacillus imtechensis sp. nov.</title>
        <authorList>
            <person name="Pinnaka A.K."/>
            <person name="Singh H."/>
            <person name="Kaur M."/>
        </authorList>
    </citation>
    <scope>NUCLEOTIDE SEQUENCE [LARGE SCALE GENOMIC DNA]</scope>
    <source>
        <strain evidence="1 2">SMB1</strain>
    </source>
</reference>
<evidence type="ECO:0008006" key="3">
    <source>
        <dbReference type="Google" id="ProtNLM"/>
    </source>
</evidence>
<name>A0A2W1L878_9BACL</name>
<keyword evidence="2" id="KW-1185">Reference proteome</keyword>
<gene>
    <name evidence="1" type="ORF">DNH61_11395</name>
</gene>
<sequence length="150" mass="17210">MNSYKPEQGANNWNPFEFMEQLQGDQNTAADTSWVEGFVKEAMDRAFRGAVRTSAEPRRSGGSSRVEQFETHKNVIIKIPLPYMSPDIRTYAGEESLKLEGAPPHIPALIRFRSVVEPTSGRAVYRSGILQLTFRKRPPENRFHEIRIRY</sequence>
<dbReference type="Proteomes" id="UP000249522">
    <property type="component" value="Unassembled WGS sequence"/>
</dbReference>
<organism evidence="1 2">
    <name type="scientific">Paenibacillus sambharensis</name>
    <dbReference type="NCBI Taxonomy" id="1803190"/>
    <lineage>
        <taxon>Bacteria</taxon>
        <taxon>Bacillati</taxon>
        <taxon>Bacillota</taxon>
        <taxon>Bacilli</taxon>
        <taxon>Bacillales</taxon>
        <taxon>Paenibacillaceae</taxon>
        <taxon>Paenibacillus</taxon>
    </lineage>
</organism>
<proteinExistence type="predicted"/>
<evidence type="ECO:0000313" key="1">
    <source>
        <dbReference type="EMBL" id="PZD95163.1"/>
    </source>
</evidence>
<evidence type="ECO:0000313" key="2">
    <source>
        <dbReference type="Proteomes" id="UP000249522"/>
    </source>
</evidence>
<dbReference type="RefSeq" id="WP_111146792.1">
    <property type="nucleotide sequence ID" value="NZ_QKRB01000044.1"/>
</dbReference>
<comment type="caution">
    <text evidence="1">The sequence shown here is derived from an EMBL/GenBank/DDBJ whole genome shotgun (WGS) entry which is preliminary data.</text>
</comment>
<dbReference type="AlphaFoldDB" id="A0A2W1L878"/>